<evidence type="ECO:0000256" key="10">
    <source>
        <dbReference type="ARBA" id="ARBA00023136"/>
    </source>
</evidence>
<dbReference type="GO" id="GO:0016787">
    <property type="term" value="F:hydrolase activity"/>
    <property type="evidence" value="ECO:0007669"/>
    <property type="project" value="UniProtKB-KW"/>
</dbReference>
<organism evidence="15 16">
    <name type="scientific">Mytilus edulis</name>
    <name type="common">Blue mussel</name>
    <dbReference type="NCBI Taxonomy" id="6550"/>
    <lineage>
        <taxon>Eukaryota</taxon>
        <taxon>Metazoa</taxon>
        <taxon>Spiralia</taxon>
        <taxon>Lophotrochozoa</taxon>
        <taxon>Mollusca</taxon>
        <taxon>Bivalvia</taxon>
        <taxon>Autobranchia</taxon>
        <taxon>Pteriomorphia</taxon>
        <taxon>Mytilida</taxon>
        <taxon>Mytiloidea</taxon>
        <taxon>Mytilidae</taxon>
        <taxon>Mytilinae</taxon>
        <taxon>Mytilus</taxon>
    </lineage>
</organism>
<gene>
    <name evidence="15" type="ORF">MEDL_49388</name>
</gene>
<dbReference type="GO" id="GO:0006627">
    <property type="term" value="P:protein processing involved in protein targeting to mitochondrion"/>
    <property type="evidence" value="ECO:0007669"/>
    <property type="project" value="TreeGrafter"/>
</dbReference>
<keyword evidence="9" id="KW-0496">Mitochondrion</keyword>
<comment type="subcellular location">
    <subcellularLocation>
        <location evidence="2">Mitochondrion inner membrane</location>
    </subcellularLocation>
    <subcellularLocation>
        <location evidence="3">Mitochondrion matrix</location>
    </subcellularLocation>
</comment>
<comment type="subunit">
    <text evidence="5">Heterodimer of PMPCA (alpha) and PMPCB (beta) subunits, forming the mitochondrial processing protease (MPP) in which PMPCA is involved in substrate recognition and binding and PMPCB is the catalytic subunit.</text>
</comment>
<keyword evidence="16" id="KW-1185">Reference proteome</keyword>
<dbReference type="Pfam" id="PF00675">
    <property type="entry name" value="Peptidase_M16"/>
    <property type="match status" value="1"/>
</dbReference>
<dbReference type="FunFam" id="3.30.830.10:FF:000014">
    <property type="entry name" value="Mitochondrial-processing peptidase alpha subunit, mitochondrial"/>
    <property type="match status" value="1"/>
</dbReference>
<dbReference type="GO" id="GO:0046872">
    <property type="term" value="F:metal ion binding"/>
    <property type="evidence" value="ECO:0007669"/>
    <property type="project" value="InterPro"/>
</dbReference>
<evidence type="ECO:0000256" key="11">
    <source>
        <dbReference type="ARBA" id="ARBA00030006"/>
    </source>
</evidence>
<dbReference type="InterPro" id="IPR011765">
    <property type="entry name" value="Pept_M16_N"/>
</dbReference>
<dbReference type="AlphaFoldDB" id="A0A8S3U0A7"/>
<dbReference type="PANTHER" id="PTHR11851:SF49">
    <property type="entry name" value="MITOCHONDRIAL-PROCESSING PEPTIDASE SUBUNIT ALPHA"/>
    <property type="match status" value="1"/>
</dbReference>
<evidence type="ECO:0000256" key="5">
    <source>
        <dbReference type="ARBA" id="ARBA00011587"/>
    </source>
</evidence>
<keyword evidence="7" id="KW-0999">Mitochondrion inner membrane</keyword>
<dbReference type="PANTHER" id="PTHR11851">
    <property type="entry name" value="METALLOPROTEASE"/>
    <property type="match status" value="1"/>
</dbReference>
<keyword evidence="10" id="KW-0472">Membrane</keyword>
<evidence type="ECO:0000256" key="1">
    <source>
        <dbReference type="ARBA" id="ARBA00002123"/>
    </source>
</evidence>
<protein>
    <recommendedName>
        <fullName evidence="6">Mitochondrial-processing peptidase subunit alpha</fullName>
    </recommendedName>
    <alternativeName>
        <fullName evidence="11">Alpha-MPP</fullName>
    </alternativeName>
    <alternativeName>
        <fullName evidence="12">Inactive zinc metalloprotease alpha</fullName>
    </alternativeName>
</protein>
<proteinExistence type="inferred from homology"/>
<evidence type="ECO:0000313" key="15">
    <source>
        <dbReference type="EMBL" id="CAG2236914.1"/>
    </source>
</evidence>
<dbReference type="SUPFAM" id="SSF63411">
    <property type="entry name" value="LuxS/MPP-like metallohydrolase"/>
    <property type="match status" value="2"/>
</dbReference>
<evidence type="ECO:0000256" key="12">
    <source>
        <dbReference type="ARBA" id="ARBA00032315"/>
    </source>
</evidence>
<evidence type="ECO:0000259" key="13">
    <source>
        <dbReference type="Pfam" id="PF00675"/>
    </source>
</evidence>
<evidence type="ECO:0000256" key="9">
    <source>
        <dbReference type="ARBA" id="ARBA00023128"/>
    </source>
</evidence>
<evidence type="ECO:0000313" key="16">
    <source>
        <dbReference type="Proteomes" id="UP000683360"/>
    </source>
</evidence>
<dbReference type="InterPro" id="IPR007863">
    <property type="entry name" value="Peptidase_M16_C"/>
</dbReference>
<dbReference type="Gene3D" id="3.30.830.10">
    <property type="entry name" value="Metalloenzyme, LuxS/M16 peptidase-like"/>
    <property type="match status" value="2"/>
</dbReference>
<evidence type="ECO:0000256" key="8">
    <source>
        <dbReference type="ARBA" id="ARBA00022946"/>
    </source>
</evidence>
<evidence type="ECO:0000256" key="2">
    <source>
        <dbReference type="ARBA" id="ARBA00004273"/>
    </source>
</evidence>
<evidence type="ECO:0000256" key="7">
    <source>
        <dbReference type="ARBA" id="ARBA00022792"/>
    </source>
</evidence>
<sequence>MATHMVLRIVRNGCRNLPRSGRRSFCSKPLNCNGTGDIANVPLSQPIPGLPPPRFTSAEASKNETQVTVLDNGLTVATENVFGQFCTVGVLINSGSRYEVAYPSGISHFLEKIAFGSTTQYTDKDKILQELEKHGGICDCQSSRDTLIYAMSAETRGLQAVVNILSEVINRPIVTAEELEDAKMAVGFHIQGMELDPNPEPILMELIHQVIYTRSLQGNTLGLPHRCPPENIDKIEKNILYTYMKNYHTPERMVLAGVGMDHEQMVELAKEHFVKNYKPIWLEQENLVDKKMSVDNSLAQYTGGKVLVEKDLSNVSLGPTPMPELAHIVIGLESCSHKDDDFISFCVLNMMMGGGGSFSAGGPGKGMYTRLYLNVLNRFHWIHNATCYNHAYDDSGLFCIHASSHPDQLSDLVEVIVRELLNTTSFVDKIELQRAKTQLQSMLLMNLESRPVIFEDVGRQVLSSGHRKQPEYFYDLIGKVTPQDIQRVAERMLTSKLSLSALGSLANLPDYENIQNTLLGKNGKRSRFSFLGL</sequence>
<evidence type="ECO:0000256" key="4">
    <source>
        <dbReference type="ARBA" id="ARBA00007261"/>
    </source>
</evidence>
<accession>A0A8S3U0A7</accession>
<dbReference type="OrthoDB" id="277191at2759"/>
<keyword evidence="15" id="KW-0378">Hydrolase</keyword>
<dbReference type="EMBL" id="CAJPWZ010002369">
    <property type="protein sequence ID" value="CAG2236914.1"/>
    <property type="molecule type" value="Genomic_DNA"/>
</dbReference>
<evidence type="ECO:0000256" key="6">
    <source>
        <dbReference type="ARBA" id="ARBA00016741"/>
    </source>
</evidence>
<name>A0A8S3U0A7_MYTED</name>
<reference evidence="15" key="1">
    <citation type="submission" date="2021-03" db="EMBL/GenBank/DDBJ databases">
        <authorList>
            <person name="Bekaert M."/>
        </authorList>
    </citation>
    <scope>NUCLEOTIDE SEQUENCE</scope>
</reference>
<comment type="similarity">
    <text evidence="4">Belongs to the peptidase M16 family.</text>
</comment>
<keyword evidence="8" id="KW-0809">Transit peptide</keyword>
<dbReference type="InterPro" id="IPR011249">
    <property type="entry name" value="Metalloenz_LuxS/M16"/>
</dbReference>
<evidence type="ECO:0000256" key="3">
    <source>
        <dbReference type="ARBA" id="ARBA00004305"/>
    </source>
</evidence>
<dbReference type="Pfam" id="PF05193">
    <property type="entry name" value="Peptidase_M16_C"/>
    <property type="match status" value="1"/>
</dbReference>
<dbReference type="Proteomes" id="UP000683360">
    <property type="component" value="Unassembled WGS sequence"/>
</dbReference>
<dbReference type="GO" id="GO:0005759">
    <property type="term" value="C:mitochondrial matrix"/>
    <property type="evidence" value="ECO:0007669"/>
    <property type="project" value="UniProtKB-SubCell"/>
</dbReference>
<feature type="domain" description="Peptidase M16 C-terminal" evidence="14">
    <location>
        <begin position="235"/>
        <end position="439"/>
    </location>
</feature>
<dbReference type="InterPro" id="IPR050361">
    <property type="entry name" value="MPP/UQCRC_Complex"/>
</dbReference>
<evidence type="ECO:0000259" key="14">
    <source>
        <dbReference type="Pfam" id="PF05193"/>
    </source>
</evidence>
<dbReference type="GO" id="GO:0005743">
    <property type="term" value="C:mitochondrial inner membrane"/>
    <property type="evidence" value="ECO:0007669"/>
    <property type="project" value="UniProtKB-SubCell"/>
</dbReference>
<comment type="function">
    <text evidence="1">Substrate recognition and binding subunit of the essential mitochondrial processing protease (MPP), which cleaves the mitochondrial sequence off newly imported precursors proteins.</text>
</comment>
<dbReference type="FunFam" id="3.30.830.10:FF:000010">
    <property type="entry name" value="Mitochondrial-processing peptidase alpha subunit, mitochondrial"/>
    <property type="match status" value="1"/>
</dbReference>
<feature type="domain" description="Peptidase M16 N-terminal" evidence="13">
    <location>
        <begin position="76"/>
        <end position="220"/>
    </location>
</feature>
<comment type="caution">
    <text evidence="15">The sequence shown here is derived from an EMBL/GenBank/DDBJ whole genome shotgun (WGS) entry which is preliminary data.</text>
</comment>